<evidence type="ECO:0000256" key="9">
    <source>
        <dbReference type="SAM" id="SignalP"/>
    </source>
</evidence>
<evidence type="ECO:0000256" key="7">
    <source>
        <dbReference type="ARBA" id="ARBA00039082"/>
    </source>
</evidence>
<comment type="subcellular location">
    <subcellularLocation>
        <location evidence="1 8">Secreted</location>
    </subcellularLocation>
</comment>
<dbReference type="InterPro" id="IPR002022">
    <property type="entry name" value="Pec_lyase"/>
</dbReference>
<evidence type="ECO:0000256" key="1">
    <source>
        <dbReference type="ARBA" id="ARBA00004613"/>
    </source>
</evidence>
<organism evidence="11 12">
    <name type="scientific">Cytospora mali</name>
    <name type="common">Apple Valsa canker fungus</name>
    <name type="synonym">Valsa mali</name>
    <dbReference type="NCBI Taxonomy" id="578113"/>
    <lineage>
        <taxon>Eukaryota</taxon>
        <taxon>Fungi</taxon>
        <taxon>Dikarya</taxon>
        <taxon>Ascomycota</taxon>
        <taxon>Pezizomycotina</taxon>
        <taxon>Sordariomycetes</taxon>
        <taxon>Sordariomycetidae</taxon>
        <taxon>Diaporthales</taxon>
        <taxon>Cytosporaceae</taxon>
        <taxon>Cytospora</taxon>
    </lineage>
</organism>
<evidence type="ECO:0000313" key="11">
    <source>
        <dbReference type="EMBL" id="KUI54750.1"/>
    </source>
</evidence>
<dbReference type="AlphaFoldDB" id="A0A194UST7"/>
<keyword evidence="4 9" id="KW-0732">Signal</keyword>
<dbReference type="Proteomes" id="UP000078576">
    <property type="component" value="Unassembled WGS sequence"/>
</dbReference>
<dbReference type="InterPro" id="IPR011050">
    <property type="entry name" value="Pectin_lyase_fold/virulence"/>
</dbReference>
<keyword evidence="5 8" id="KW-0456">Lyase</keyword>
<sequence>MRSATILAAGFAAVVQAANTSASVSGTAEGFAASVTGGGDAAAVTPTTTDELVSYLTDSEARVIVLTKTFDFTGLEGTTTGTGCAPWGTATACQQAINKDDWCTNYEPDAPTVDVTYDNAGLNPIKVASDKTILGQGTSGVIKGKGLYLANVENVIIQNIRITELNPQYVWGGDAITLAGTDLVWIDHVTTDQIGRQHIVLGEAASGRVTISNSHIDGESTYSATCDGYHYWNLYFTGSDDQITLKNNYIHHFSGRAPKLGGSTVLHAVNNYWYESSGHGFEVGEGAYVLAEGNVFGDVATIYEDGDATTVYTVNDATGEAACSSNLGRDCVSNSFSNSGTFSFSDTSVLSKFSSADSIAAAAAVSSVTGVSSSAGYGTI</sequence>
<gene>
    <name evidence="11" type="ORF">VP1G_02073</name>
</gene>
<dbReference type="InterPro" id="IPR012334">
    <property type="entry name" value="Pectin_lyas_fold"/>
</dbReference>
<dbReference type="PANTHER" id="PTHR31683:SF16">
    <property type="entry name" value="PECTIN LYASE A-RELATED"/>
    <property type="match status" value="1"/>
</dbReference>
<proteinExistence type="inferred from homology"/>
<dbReference type="GO" id="GO:0000272">
    <property type="term" value="P:polysaccharide catabolic process"/>
    <property type="evidence" value="ECO:0007669"/>
    <property type="project" value="UniProtKB-KW"/>
</dbReference>
<protein>
    <recommendedName>
        <fullName evidence="7">pectin lyase</fullName>
        <ecNumber evidence="7">4.2.2.10</ecNumber>
    </recommendedName>
</protein>
<evidence type="ECO:0000256" key="2">
    <source>
        <dbReference type="ARBA" id="ARBA00010980"/>
    </source>
</evidence>
<evidence type="ECO:0000256" key="3">
    <source>
        <dbReference type="ARBA" id="ARBA00022525"/>
    </source>
</evidence>
<dbReference type="GO" id="GO:0005576">
    <property type="term" value="C:extracellular region"/>
    <property type="evidence" value="ECO:0007669"/>
    <property type="project" value="UniProtKB-SubCell"/>
</dbReference>
<dbReference type="EC" id="4.2.2.10" evidence="7"/>
<feature type="signal peptide" evidence="9">
    <location>
        <begin position="1"/>
        <end position="17"/>
    </location>
</feature>
<comment type="catalytic activity">
    <reaction evidence="6">
        <text>Eliminative cleavage of (1-&gt;4)-alpha-D-galacturonan methyl ester to give oligosaccharides with 4-deoxy-6-O-methyl-alpha-D-galact-4-enuronosyl groups at their non-reducing ends.</text>
        <dbReference type="EC" id="4.2.2.10"/>
    </reaction>
</comment>
<dbReference type="GO" id="GO:0047490">
    <property type="term" value="F:pectin lyase activity"/>
    <property type="evidence" value="ECO:0007669"/>
    <property type="project" value="UniProtKB-EC"/>
</dbReference>
<accession>A0A194UST7</accession>
<evidence type="ECO:0000256" key="6">
    <source>
        <dbReference type="ARBA" id="ARBA00036818"/>
    </source>
</evidence>
<evidence type="ECO:0000256" key="8">
    <source>
        <dbReference type="RuleBase" id="RU361173"/>
    </source>
</evidence>
<dbReference type="EMBL" id="KN714675">
    <property type="protein sequence ID" value="KUI54750.1"/>
    <property type="molecule type" value="Genomic_DNA"/>
</dbReference>
<comment type="similarity">
    <text evidence="2 8">Belongs to the polysaccharide lyase 1 family.</text>
</comment>
<dbReference type="InterPro" id="IPR045032">
    <property type="entry name" value="PEL"/>
</dbReference>
<dbReference type="Pfam" id="PF00544">
    <property type="entry name" value="Pectate_lyase_4"/>
    <property type="match status" value="1"/>
</dbReference>
<evidence type="ECO:0000259" key="10">
    <source>
        <dbReference type="SMART" id="SM00656"/>
    </source>
</evidence>
<keyword evidence="8" id="KW-0119">Carbohydrate metabolism</keyword>
<dbReference type="FunFam" id="2.160.20.10:FF:000003">
    <property type="entry name" value="Pectin lyase F"/>
    <property type="match status" value="1"/>
</dbReference>
<dbReference type="OrthoDB" id="1637350at2759"/>
<evidence type="ECO:0000313" key="12">
    <source>
        <dbReference type="Proteomes" id="UP000078576"/>
    </source>
</evidence>
<name>A0A194UST7_CYTMA</name>
<evidence type="ECO:0000256" key="4">
    <source>
        <dbReference type="ARBA" id="ARBA00022729"/>
    </source>
</evidence>
<keyword evidence="8" id="KW-0624">Polysaccharide degradation</keyword>
<reference evidence="12" key="1">
    <citation type="submission" date="2014-12" db="EMBL/GenBank/DDBJ databases">
        <title>Genome Sequence of Valsa Canker Pathogens Uncovers a Specific Adaption of Colonization on Woody Bark.</title>
        <authorList>
            <person name="Yin Z."/>
            <person name="Liu H."/>
            <person name="Gao X."/>
            <person name="Li Z."/>
            <person name="Song N."/>
            <person name="Ke X."/>
            <person name="Dai Q."/>
            <person name="Wu Y."/>
            <person name="Sun Y."/>
            <person name="Xu J.-R."/>
            <person name="Kang Z.K."/>
            <person name="Wang L."/>
            <person name="Huang L."/>
        </authorList>
    </citation>
    <scope>NUCLEOTIDE SEQUENCE [LARGE SCALE GENOMIC DNA]</scope>
    <source>
        <strain evidence="12">SXYL134</strain>
    </source>
</reference>
<dbReference type="SMART" id="SM00656">
    <property type="entry name" value="Amb_all"/>
    <property type="match status" value="1"/>
</dbReference>
<evidence type="ECO:0000256" key="5">
    <source>
        <dbReference type="ARBA" id="ARBA00023239"/>
    </source>
</evidence>
<dbReference type="Gene3D" id="2.160.20.10">
    <property type="entry name" value="Single-stranded right-handed beta-helix, Pectin lyase-like"/>
    <property type="match status" value="1"/>
</dbReference>
<feature type="domain" description="Pectate lyase" evidence="10">
    <location>
        <begin position="96"/>
        <end position="302"/>
    </location>
</feature>
<dbReference type="STRING" id="694573.A0A194UST7"/>
<dbReference type="PANTHER" id="PTHR31683">
    <property type="entry name" value="PECTATE LYASE 18-RELATED"/>
    <property type="match status" value="1"/>
</dbReference>
<keyword evidence="12" id="KW-1185">Reference proteome</keyword>
<keyword evidence="3 8" id="KW-0964">Secreted</keyword>
<dbReference type="SUPFAM" id="SSF51126">
    <property type="entry name" value="Pectin lyase-like"/>
    <property type="match status" value="1"/>
</dbReference>
<dbReference type="GO" id="GO:0030570">
    <property type="term" value="F:pectate lyase activity"/>
    <property type="evidence" value="ECO:0007669"/>
    <property type="project" value="InterPro"/>
</dbReference>
<feature type="chain" id="PRO_5008265816" description="pectin lyase" evidence="9">
    <location>
        <begin position="18"/>
        <end position="380"/>
    </location>
</feature>